<dbReference type="AlphaFoldDB" id="A0A7W7NW28"/>
<proteinExistence type="predicted"/>
<protein>
    <recommendedName>
        <fullName evidence="3">PAS domain-containing protein</fullName>
    </recommendedName>
</protein>
<evidence type="ECO:0000313" key="1">
    <source>
        <dbReference type="EMBL" id="MBB4857989.1"/>
    </source>
</evidence>
<dbReference type="Proteomes" id="UP000555448">
    <property type="component" value="Unassembled WGS sequence"/>
</dbReference>
<gene>
    <name evidence="1" type="ORF">HNO88_001303</name>
</gene>
<sequence>MDSLRGQLADLGDSLADRLADRLGSDHAIEDEHTGREPLPFAVGQAERRLQVRAYNFWAALLGERQFPASEALDLQTLPDFAGHCVLLDVGEDREDPKLRHVGHAMVAECGLSGAPGCLSQAPSHSLLSRIANHYRPVFASNAPVGFEAEFVNWRGATILYRGILLPFSRDDAEIDQVLCVINWKEVLDARVATALQREIAESYEPLRRLRLDPEGGADWAGKSVGERTDFFRSTPHAKDEAELPPYAPGWHEALRALPERPLASLPAHGEEFTLLIARRAPDGQIIVLGEVPHDIRLLERAARSFGDA</sequence>
<evidence type="ECO:0008006" key="3">
    <source>
        <dbReference type="Google" id="ProtNLM"/>
    </source>
</evidence>
<dbReference type="RefSeq" id="WP_184243255.1">
    <property type="nucleotide sequence ID" value="NZ_JACHLR010000004.1"/>
</dbReference>
<evidence type="ECO:0000313" key="2">
    <source>
        <dbReference type="Proteomes" id="UP000555448"/>
    </source>
</evidence>
<comment type="caution">
    <text evidence="1">The sequence shown here is derived from an EMBL/GenBank/DDBJ whole genome shotgun (WGS) entry which is preliminary data.</text>
</comment>
<name>A0A7W7NW28_9SPHN</name>
<organism evidence="1 2">
    <name type="scientific">Novosphingobium chloroacetimidivorans</name>
    <dbReference type="NCBI Taxonomy" id="1428314"/>
    <lineage>
        <taxon>Bacteria</taxon>
        <taxon>Pseudomonadati</taxon>
        <taxon>Pseudomonadota</taxon>
        <taxon>Alphaproteobacteria</taxon>
        <taxon>Sphingomonadales</taxon>
        <taxon>Sphingomonadaceae</taxon>
        <taxon>Novosphingobium</taxon>
    </lineage>
</organism>
<reference evidence="1 2" key="1">
    <citation type="submission" date="2020-08" db="EMBL/GenBank/DDBJ databases">
        <title>Functional genomics of gut bacteria from endangered species of beetles.</title>
        <authorList>
            <person name="Carlos-Shanley C."/>
        </authorList>
    </citation>
    <scope>NUCLEOTIDE SEQUENCE [LARGE SCALE GENOMIC DNA]</scope>
    <source>
        <strain evidence="1 2">S00245</strain>
    </source>
</reference>
<accession>A0A7W7NW28</accession>
<dbReference type="EMBL" id="JACHLR010000004">
    <property type="protein sequence ID" value="MBB4857989.1"/>
    <property type="molecule type" value="Genomic_DNA"/>
</dbReference>
<keyword evidence="2" id="KW-1185">Reference proteome</keyword>